<proteinExistence type="predicted"/>
<organism evidence="2 3">
    <name type="scientific">Listeria rustica</name>
    <dbReference type="NCBI Taxonomy" id="2713503"/>
    <lineage>
        <taxon>Bacteria</taxon>
        <taxon>Bacillati</taxon>
        <taxon>Bacillota</taxon>
        <taxon>Bacilli</taxon>
        <taxon>Bacillales</taxon>
        <taxon>Listeriaceae</taxon>
        <taxon>Listeria</taxon>
    </lineage>
</organism>
<dbReference type="AlphaFoldDB" id="A0A7W1YGE4"/>
<sequence>MTETKNAVTKKDIEAAQTAQAISKDEKHPMRKYGKQETHTVEGVDYTFQFPGVRHTQQIIDSAKLPGGVFGETNYNTAIMSDVIISPKVDWDYWEEHDGYGEVMALADNFLGRTLG</sequence>
<comment type="caution">
    <text evidence="2">The sequence shown here is derived from an EMBL/GenBank/DDBJ whole genome shotgun (WGS) entry which is preliminary data.</text>
</comment>
<reference evidence="2 3" key="2">
    <citation type="submission" date="2020-08" db="EMBL/GenBank/DDBJ databases">
        <title>Listeria ohnekaius sp. nov. and Listeria portnoyii sp. nov. isolated from non-agricultural and natural environments.</title>
        <authorList>
            <person name="Weller D."/>
            <person name="Belias A.M."/>
            <person name="Liao J."/>
            <person name="Guo S."/>
            <person name="Orsi R.H."/>
            <person name="Wiedmann M."/>
        </authorList>
    </citation>
    <scope>NUCLEOTIDE SEQUENCE [LARGE SCALE GENOMIC DNA]</scope>
    <source>
        <strain evidence="2 3">FSL W9-0585</strain>
    </source>
</reference>
<feature type="compositionally biased region" description="Basic and acidic residues" evidence="1">
    <location>
        <begin position="23"/>
        <end position="36"/>
    </location>
</feature>
<protein>
    <submittedName>
        <fullName evidence="2">Uncharacterized protein</fullName>
    </submittedName>
</protein>
<evidence type="ECO:0000313" key="2">
    <source>
        <dbReference type="EMBL" id="MBA3926538.1"/>
    </source>
</evidence>
<accession>A0A7W1YGE4</accession>
<name>A0A7W1YGE4_9LIST</name>
<feature type="region of interest" description="Disordered" evidence="1">
    <location>
        <begin position="1"/>
        <end position="36"/>
    </location>
</feature>
<dbReference type="Proteomes" id="UP000548787">
    <property type="component" value="Unassembled WGS sequence"/>
</dbReference>
<keyword evidence="3" id="KW-1185">Reference proteome</keyword>
<dbReference type="EMBL" id="JABJVM010000008">
    <property type="protein sequence ID" value="MBA3926538.1"/>
    <property type="molecule type" value="Genomic_DNA"/>
</dbReference>
<reference evidence="2 3" key="1">
    <citation type="submission" date="2020-05" db="EMBL/GenBank/DDBJ databases">
        <authorList>
            <person name="Carlin C.R."/>
        </authorList>
    </citation>
    <scope>NUCLEOTIDE SEQUENCE [LARGE SCALE GENOMIC DNA]</scope>
    <source>
        <strain evidence="2 3">FSL W9-0585</strain>
    </source>
</reference>
<evidence type="ECO:0000313" key="3">
    <source>
        <dbReference type="Proteomes" id="UP000548787"/>
    </source>
</evidence>
<gene>
    <name evidence="2" type="ORF">HPK16_09295</name>
</gene>
<evidence type="ECO:0000256" key="1">
    <source>
        <dbReference type="SAM" id="MobiDB-lite"/>
    </source>
</evidence>
<dbReference type="RefSeq" id="WP_181676694.1">
    <property type="nucleotide sequence ID" value="NZ_JABJVM010000008.1"/>
</dbReference>